<feature type="region of interest" description="Disordered" evidence="1">
    <location>
        <begin position="15"/>
        <end position="36"/>
    </location>
</feature>
<gene>
    <name evidence="4" type="ORF">AC631_00031</name>
</gene>
<evidence type="ECO:0000256" key="2">
    <source>
        <dbReference type="SAM" id="Phobius"/>
    </source>
</evidence>
<dbReference type="OrthoDB" id="1461976at2759"/>
<keyword evidence="2" id="KW-0812">Transmembrane</keyword>
<dbReference type="AlphaFoldDB" id="A0A0V1Q6N3"/>
<proteinExistence type="predicted"/>
<name>A0A0V1Q6N3_9ASCO</name>
<feature type="transmembrane region" description="Helical" evidence="2">
    <location>
        <begin position="153"/>
        <end position="169"/>
    </location>
</feature>
<accession>A0A0V1Q6N3</accession>
<protein>
    <recommendedName>
        <fullName evidence="3">Fatty acid desaturase domain-containing protein</fullName>
    </recommendedName>
</protein>
<dbReference type="GO" id="GO:0016491">
    <property type="term" value="F:oxidoreductase activity"/>
    <property type="evidence" value="ECO:0007669"/>
    <property type="project" value="InterPro"/>
</dbReference>
<organism evidence="4 5">
    <name type="scientific">Debaryomyces fabryi</name>
    <dbReference type="NCBI Taxonomy" id="58627"/>
    <lineage>
        <taxon>Eukaryota</taxon>
        <taxon>Fungi</taxon>
        <taxon>Dikarya</taxon>
        <taxon>Ascomycota</taxon>
        <taxon>Saccharomycotina</taxon>
        <taxon>Pichiomycetes</taxon>
        <taxon>Debaryomycetaceae</taxon>
        <taxon>Debaryomyces</taxon>
    </lineage>
</organism>
<dbReference type="CDD" id="cd03507">
    <property type="entry name" value="Delta12-FADS-like"/>
    <property type="match status" value="1"/>
</dbReference>
<dbReference type="Pfam" id="PF00487">
    <property type="entry name" value="FA_desaturase"/>
    <property type="match status" value="1"/>
</dbReference>
<dbReference type="InterPro" id="IPR012171">
    <property type="entry name" value="Fatty_acid_desaturase"/>
</dbReference>
<sequence>MSVVDITSTKGESAINSSNLTQRGNGSTVVESKKGPSSNLKAIDTFGNEFKVPDYTIKQILSAIPKHCYERSLVRSLGYVARDITMMCLIGYVGQKVIPMVEISGQEGLSSTIRGGLWCVYSYLLGLFGFGLWILAHECGHGAFSDYQNVNDVVGWILHSYLIVPYFSWKFSHSKHHKATGHLTKDMVFIPYTKEEFVEKSGVSKVSEVMEDSPIWSLMVLIFQQLGGLQLYLATNATGQKYPGYSKIAKSHYAPASPVFDKEHYWYIILSDIGIITTITVVYQWYKNFGFFNMFVNWFMPWLWVNHWLVFVTFLQHTDPTMPHYRDNEWTFARGAAATIDRNFGFIGQHIFHDIIETHVLHHYVSRIPFYNAREATDAIRKVMGEHYRYEGESMWYSLWKCMRMCQYVDDADTDAKGVLMYRNVNGAGPVKPIN</sequence>
<dbReference type="RefSeq" id="XP_015470262.1">
    <property type="nucleotide sequence ID" value="XM_015608861.1"/>
</dbReference>
<dbReference type="InterPro" id="IPR005804">
    <property type="entry name" value="FA_desaturase_dom"/>
</dbReference>
<keyword evidence="5" id="KW-1185">Reference proteome</keyword>
<dbReference type="GeneID" id="26837040"/>
<evidence type="ECO:0000313" key="5">
    <source>
        <dbReference type="Proteomes" id="UP000054251"/>
    </source>
</evidence>
<feature type="transmembrane region" description="Helical" evidence="2">
    <location>
        <begin position="298"/>
        <end position="316"/>
    </location>
</feature>
<evidence type="ECO:0000313" key="4">
    <source>
        <dbReference type="EMBL" id="KSA04160.1"/>
    </source>
</evidence>
<keyword evidence="2" id="KW-1133">Transmembrane helix</keyword>
<feature type="transmembrane region" description="Helical" evidence="2">
    <location>
        <begin position="265"/>
        <end position="286"/>
    </location>
</feature>
<evidence type="ECO:0000256" key="1">
    <source>
        <dbReference type="SAM" id="MobiDB-lite"/>
    </source>
</evidence>
<dbReference type="PANTHER" id="PTHR32100">
    <property type="entry name" value="OMEGA-6 FATTY ACID DESATURASE, CHLOROPLASTIC"/>
    <property type="match status" value="1"/>
</dbReference>
<feature type="transmembrane region" description="Helical" evidence="2">
    <location>
        <begin position="115"/>
        <end position="133"/>
    </location>
</feature>
<dbReference type="EMBL" id="LMYN01000001">
    <property type="protein sequence ID" value="KSA04160.1"/>
    <property type="molecule type" value="Genomic_DNA"/>
</dbReference>
<feature type="domain" description="Fatty acid desaturase" evidence="3">
    <location>
        <begin position="118"/>
        <end position="390"/>
    </location>
</feature>
<evidence type="ECO:0000259" key="3">
    <source>
        <dbReference type="Pfam" id="PF00487"/>
    </source>
</evidence>
<dbReference type="Proteomes" id="UP000054251">
    <property type="component" value="Unassembled WGS sequence"/>
</dbReference>
<keyword evidence="2" id="KW-0472">Membrane</keyword>
<comment type="caution">
    <text evidence="4">The sequence shown here is derived from an EMBL/GenBank/DDBJ whole genome shotgun (WGS) entry which is preliminary data.</text>
</comment>
<dbReference type="GO" id="GO:0006629">
    <property type="term" value="P:lipid metabolic process"/>
    <property type="evidence" value="ECO:0007669"/>
    <property type="project" value="InterPro"/>
</dbReference>
<reference evidence="4 5" key="1">
    <citation type="submission" date="2015-11" db="EMBL/GenBank/DDBJ databases">
        <title>The genome of Debaryomyces fabryi.</title>
        <authorList>
            <person name="Tafer H."/>
            <person name="Lopandic K."/>
        </authorList>
    </citation>
    <scope>NUCLEOTIDE SEQUENCE [LARGE SCALE GENOMIC DNA]</scope>
    <source>
        <strain evidence="4 5">CBS 789</strain>
    </source>
</reference>